<evidence type="ECO:0000313" key="7">
    <source>
        <dbReference type="EMBL" id="MPA57408.1"/>
    </source>
</evidence>
<feature type="region of interest" description="Disordered" evidence="3">
    <location>
        <begin position="171"/>
        <end position="280"/>
    </location>
</feature>
<dbReference type="InterPro" id="IPR027643">
    <property type="entry name" value="Formin-like_plant"/>
</dbReference>
<dbReference type="InterPro" id="IPR015425">
    <property type="entry name" value="FH2_Formin"/>
</dbReference>
<dbReference type="PRINTS" id="PR01217">
    <property type="entry name" value="PRICHEXTENSN"/>
</dbReference>
<feature type="transmembrane region" description="Helical" evidence="4">
    <location>
        <begin position="285"/>
        <end position="306"/>
    </location>
</feature>
<evidence type="ECO:0000256" key="4">
    <source>
        <dbReference type="SAM" id="Phobius"/>
    </source>
</evidence>
<dbReference type="Gene3D" id="1.20.58.2220">
    <property type="entry name" value="Formin, FH2 domain"/>
    <property type="match status" value="1"/>
</dbReference>
<name>A0A5B7AN39_DAVIN</name>
<dbReference type="AlphaFoldDB" id="A0A5B7AN39"/>
<feature type="chain" id="PRO_5023075147" description="Formin-like protein" evidence="5">
    <location>
        <begin position="23"/>
        <end position="920"/>
    </location>
</feature>
<feature type="domain" description="FH2" evidence="6">
    <location>
        <begin position="450"/>
        <end position="882"/>
    </location>
</feature>
<sequence length="920" mass="101967">MDARRVCFVIVFVVSLCVSTAGNSEGNRRIAETFFGNGFAWNFRETNEHTAEQVWIHCRKELKDSAQAVEDFDLYSPQAITDLPPQVKRTLLDCLRKKIFPIHVSGEAAGSNTWFIKCLELLFRWSSVPRRYLARKWHRDRAVSPAPITKWHRDRAVIPAPRTKWHRYRAVSPAPRTKWHKRRAVSPPITKWHRRRAVSPAPTPGPDPAPRPAAESPTYAPGPSYFVPARSPSRVFQPPTEAPEPSLPQDLNDSPLPPSTVKHPPPRPHVDPPHPSKNNSSSHKYIIAAYAVAALALVALLLFCCLKGNSNKIGPGDGKKDEKPLLNFCSSNASAGSSQKPHGVENSNKHIKTAYVNNLTTLSDSKDSSQDEAQSSETTAGLPSPPGRTAPPPPGPPPPPPKPPAPRPPPPPKVVRAPPLPPKSGNLTKPSPLGPHHRGHSSSGEGNDPSADSDGPKTKLKPLFWDKVPANPDHSMVWHELKAGSFQFNEERIETLFGYTPANKSKNGGRKDSSSFDPSTQYIQIIDSKKSQNLAILLKALNVTTEEVCDALKEGNELPTGLVQTLLKMAPTTEEELKLRLFSGDLSQLGPAERFLKVMVGIPFAFKRLESLFFMSSFQEDIPSIKESFQILEVACKELRNSRLFLKLLEAVLKTGNRMNDGTFRGGAQAFKLDTLLKLSDVKGTDGKTTLLHFVVQEIIRSEGIRAARRARESQSMSSMKTGDLVEDSSHETEDYYRSLGLQVVSGLSNDLENVRKAALVDGDSLMATVSKLGHSLLITREFLNNEMKSIEEESQFHDKLASFVEHAENDITWLLEEEKRIMALVKSTVDYFHRNAGKDEGLRLFVIVRDILIMVDKACKEVKNSAAKPMMTHKKEASTVPPSQESRQPPSPDVRQRLFPAIRDQQMDDSSSDDESSSP</sequence>
<dbReference type="EMBL" id="GHES01026849">
    <property type="protein sequence ID" value="MPA57408.1"/>
    <property type="molecule type" value="Transcribed_RNA"/>
</dbReference>
<dbReference type="GO" id="GO:0045010">
    <property type="term" value="P:actin nucleation"/>
    <property type="evidence" value="ECO:0007669"/>
    <property type="project" value="InterPro"/>
</dbReference>
<evidence type="ECO:0000256" key="2">
    <source>
        <dbReference type="RuleBase" id="RU361260"/>
    </source>
</evidence>
<evidence type="ECO:0000256" key="1">
    <source>
        <dbReference type="ARBA" id="ARBA00025793"/>
    </source>
</evidence>
<evidence type="ECO:0000259" key="6">
    <source>
        <dbReference type="PROSITE" id="PS51444"/>
    </source>
</evidence>
<comment type="similarity">
    <text evidence="1">Belongs to the formin-like family. Class-I subfamily.</text>
</comment>
<dbReference type="SUPFAM" id="SSF101447">
    <property type="entry name" value="Formin homology 2 domain (FH2 domain)"/>
    <property type="match status" value="1"/>
</dbReference>
<feature type="compositionally biased region" description="Pro residues" evidence="3">
    <location>
        <begin position="383"/>
        <end position="422"/>
    </location>
</feature>
<protein>
    <recommendedName>
        <fullName evidence="2">Formin-like protein</fullName>
    </recommendedName>
</protein>
<dbReference type="GO" id="GO:0051015">
    <property type="term" value="F:actin filament binding"/>
    <property type="evidence" value="ECO:0007669"/>
    <property type="project" value="InterPro"/>
</dbReference>
<dbReference type="SMART" id="SM00498">
    <property type="entry name" value="FH2"/>
    <property type="match status" value="1"/>
</dbReference>
<gene>
    <name evidence="7" type="ORF">Din_026849</name>
</gene>
<feature type="compositionally biased region" description="Pro residues" evidence="3">
    <location>
        <begin position="201"/>
        <end position="211"/>
    </location>
</feature>
<dbReference type="PROSITE" id="PS51444">
    <property type="entry name" value="FH2"/>
    <property type="match status" value="1"/>
</dbReference>
<dbReference type="InterPro" id="IPR042201">
    <property type="entry name" value="FH2_Formin_sf"/>
</dbReference>
<keyword evidence="4" id="KW-0812">Transmembrane</keyword>
<feature type="region of interest" description="Disordered" evidence="3">
    <location>
        <begin position="865"/>
        <end position="920"/>
    </location>
</feature>
<keyword evidence="4" id="KW-0472">Membrane</keyword>
<feature type="compositionally biased region" description="Acidic residues" evidence="3">
    <location>
        <begin position="911"/>
        <end position="920"/>
    </location>
</feature>
<keyword evidence="5" id="KW-0732">Signal</keyword>
<dbReference type="PANTHER" id="PTHR23213:SF391">
    <property type="entry name" value="FORMIN-LIKE PROTEIN"/>
    <property type="match status" value="1"/>
</dbReference>
<evidence type="ECO:0000256" key="3">
    <source>
        <dbReference type="SAM" id="MobiDB-lite"/>
    </source>
</evidence>
<reference evidence="7" key="1">
    <citation type="submission" date="2019-08" db="EMBL/GenBank/DDBJ databases">
        <title>Reference gene set and small RNA set construction with multiple tissues from Davidia involucrata Baill.</title>
        <authorList>
            <person name="Yang H."/>
            <person name="Zhou C."/>
            <person name="Li G."/>
            <person name="Wang J."/>
            <person name="Gao P."/>
            <person name="Wang M."/>
            <person name="Wang R."/>
            <person name="Zhao Y."/>
        </authorList>
    </citation>
    <scope>NUCLEOTIDE SEQUENCE</scope>
    <source>
        <tissue evidence="7">Mixed with DoveR01_LX</tissue>
    </source>
</reference>
<feature type="region of interest" description="Disordered" evidence="3">
    <location>
        <begin position="362"/>
        <end position="463"/>
    </location>
</feature>
<feature type="signal peptide" evidence="5">
    <location>
        <begin position="1"/>
        <end position="22"/>
    </location>
</feature>
<accession>A0A5B7AN39</accession>
<evidence type="ECO:0000256" key="5">
    <source>
        <dbReference type="SAM" id="SignalP"/>
    </source>
</evidence>
<proteinExistence type="inferred from homology"/>
<organism evidence="7">
    <name type="scientific">Davidia involucrata</name>
    <name type="common">Dove tree</name>
    <dbReference type="NCBI Taxonomy" id="16924"/>
    <lineage>
        <taxon>Eukaryota</taxon>
        <taxon>Viridiplantae</taxon>
        <taxon>Streptophyta</taxon>
        <taxon>Embryophyta</taxon>
        <taxon>Tracheophyta</taxon>
        <taxon>Spermatophyta</taxon>
        <taxon>Magnoliopsida</taxon>
        <taxon>eudicotyledons</taxon>
        <taxon>Gunneridae</taxon>
        <taxon>Pentapetalae</taxon>
        <taxon>asterids</taxon>
        <taxon>Cornales</taxon>
        <taxon>Nyssaceae</taxon>
        <taxon>Davidia</taxon>
    </lineage>
</organism>
<dbReference type="Pfam" id="PF02181">
    <property type="entry name" value="FH2"/>
    <property type="match status" value="1"/>
</dbReference>
<dbReference type="PANTHER" id="PTHR23213">
    <property type="entry name" value="FORMIN-RELATED"/>
    <property type="match status" value="1"/>
</dbReference>
<keyword evidence="4" id="KW-1133">Transmembrane helix</keyword>